<reference evidence="1" key="1">
    <citation type="submission" date="2020-05" db="EMBL/GenBank/DDBJ databases">
        <authorList>
            <person name="Chiriac C."/>
            <person name="Salcher M."/>
            <person name="Ghai R."/>
            <person name="Kavagutti S V."/>
        </authorList>
    </citation>
    <scope>NUCLEOTIDE SEQUENCE</scope>
</reference>
<dbReference type="EMBL" id="CAEZWE010000052">
    <property type="protein sequence ID" value="CAB4658140.1"/>
    <property type="molecule type" value="Genomic_DNA"/>
</dbReference>
<name>A0A6J6L821_9ZZZZ</name>
<dbReference type="SUPFAM" id="SSF53383">
    <property type="entry name" value="PLP-dependent transferases"/>
    <property type="match status" value="1"/>
</dbReference>
<dbReference type="Gene3D" id="3.90.1150.10">
    <property type="entry name" value="Aspartate Aminotransferase, domain 1"/>
    <property type="match status" value="1"/>
</dbReference>
<dbReference type="InterPro" id="IPR000653">
    <property type="entry name" value="DegT/StrS_aminotransferase"/>
</dbReference>
<proteinExistence type="predicted"/>
<sequence length="167" mass="19047">MTEWQGAVLLAQLERFPQQQEIRARNAEMLNRELAQIPGIHPQGRHPSCTSQGNYCYVVRVDEQHFGVSRDVLREALIAEGISLTMAYPPLTRLDVFADPNGFVPRLRSRKDMQDFSSLQLPVSEELADTTMWFTTSVLMGSENDTRDVVRAMEKIYTHRNEIATHG</sequence>
<dbReference type="AlphaFoldDB" id="A0A6J6L821"/>
<dbReference type="InterPro" id="IPR015424">
    <property type="entry name" value="PyrdxlP-dep_Trfase"/>
</dbReference>
<protein>
    <submittedName>
        <fullName evidence="1">Unannotated protein</fullName>
    </submittedName>
</protein>
<dbReference type="InterPro" id="IPR015422">
    <property type="entry name" value="PyrdxlP-dep_Trfase_small"/>
</dbReference>
<gene>
    <name evidence="1" type="ORF">UFOPK2169_01221</name>
</gene>
<evidence type="ECO:0000313" key="1">
    <source>
        <dbReference type="EMBL" id="CAB4658140.1"/>
    </source>
</evidence>
<organism evidence="1">
    <name type="scientific">freshwater metagenome</name>
    <dbReference type="NCBI Taxonomy" id="449393"/>
    <lineage>
        <taxon>unclassified sequences</taxon>
        <taxon>metagenomes</taxon>
        <taxon>ecological metagenomes</taxon>
    </lineage>
</organism>
<accession>A0A6J6L821</accession>
<dbReference type="Pfam" id="PF01041">
    <property type="entry name" value="DegT_DnrJ_EryC1"/>
    <property type="match status" value="1"/>
</dbReference>